<dbReference type="EMBL" id="LVJZ01000003">
    <property type="protein sequence ID" value="ODB98417.1"/>
    <property type="molecule type" value="Genomic_DNA"/>
</dbReference>
<evidence type="ECO:0000313" key="1">
    <source>
        <dbReference type="EMBL" id="ODB98417.1"/>
    </source>
</evidence>
<reference evidence="1 2" key="1">
    <citation type="submission" date="2016-03" db="EMBL/GenBank/DDBJ databases">
        <title>Chemosynthetic sulphur-oxidizing symbionts of marine invertebrate animals are capable of nitrogen fixation.</title>
        <authorList>
            <person name="Petersen J.M."/>
            <person name="Kemper A."/>
            <person name="Gruber-Vodicka H."/>
            <person name="Cardini U."/>
            <person name="Geest Mvander."/>
            <person name="Kleiner M."/>
            <person name="Bulgheresi S."/>
            <person name="Fussmann M."/>
            <person name="Herbold C."/>
            <person name="Seah B.K.B."/>
            <person name="Antony C.Paul."/>
            <person name="Liu D."/>
            <person name="Belitz A."/>
            <person name="Weber M."/>
        </authorList>
    </citation>
    <scope>NUCLEOTIDE SEQUENCE [LARGE SCALE GENOMIC DNA]</scope>
    <source>
        <strain evidence="1">G_D</strain>
    </source>
</reference>
<sequence>MPSRITNDQSLRDAIGQLSATQQRALAGKFVASVEHLSADPRISRAVQAATNQELNPQEIEAAYKEVKSFATQTYTACGRDADWAAQAEHFVAAAAAASLAPDEPDESKGAWRAAMQARMAKNCEMILNNEGGLANESERQYELAEAFIS</sequence>
<gene>
    <name evidence="1" type="ORF">A3196_01090</name>
</gene>
<keyword evidence="2" id="KW-1185">Reference proteome</keyword>
<dbReference type="RefSeq" id="WP_069024861.1">
    <property type="nucleotide sequence ID" value="NZ_LVJZ01000003.1"/>
</dbReference>
<proteinExistence type="predicted"/>
<comment type="caution">
    <text evidence="1">The sequence shown here is derived from an EMBL/GenBank/DDBJ whole genome shotgun (WGS) entry which is preliminary data.</text>
</comment>
<evidence type="ECO:0000313" key="2">
    <source>
        <dbReference type="Proteomes" id="UP000094849"/>
    </source>
</evidence>
<name>A0A1E2UUG8_9GAMM</name>
<dbReference type="Proteomes" id="UP000094849">
    <property type="component" value="Unassembled WGS sequence"/>
</dbReference>
<organism evidence="1 2">
    <name type="scientific">Candidatus Thiodiazotropha endoloripes</name>
    <dbReference type="NCBI Taxonomy" id="1818881"/>
    <lineage>
        <taxon>Bacteria</taxon>
        <taxon>Pseudomonadati</taxon>
        <taxon>Pseudomonadota</taxon>
        <taxon>Gammaproteobacteria</taxon>
        <taxon>Chromatiales</taxon>
        <taxon>Sedimenticolaceae</taxon>
        <taxon>Candidatus Thiodiazotropha</taxon>
    </lineage>
</organism>
<protein>
    <submittedName>
        <fullName evidence="1">Uncharacterized protein</fullName>
    </submittedName>
</protein>
<accession>A0A1E2UUG8</accession>
<dbReference type="AlphaFoldDB" id="A0A1E2UUG8"/>